<protein>
    <submittedName>
        <fullName evidence="2">Cytosolic carboxypeptidase 6</fullName>
    </submittedName>
</protein>
<dbReference type="AlphaFoldDB" id="A0A4Z2ICE1"/>
<keyword evidence="2" id="KW-0121">Carboxypeptidase</keyword>
<evidence type="ECO:0000313" key="3">
    <source>
        <dbReference type="Proteomes" id="UP000314294"/>
    </source>
</evidence>
<dbReference type="Proteomes" id="UP000314294">
    <property type="component" value="Unassembled WGS sequence"/>
</dbReference>
<organism evidence="2 3">
    <name type="scientific">Liparis tanakae</name>
    <name type="common">Tanaka's snailfish</name>
    <dbReference type="NCBI Taxonomy" id="230148"/>
    <lineage>
        <taxon>Eukaryota</taxon>
        <taxon>Metazoa</taxon>
        <taxon>Chordata</taxon>
        <taxon>Craniata</taxon>
        <taxon>Vertebrata</taxon>
        <taxon>Euteleostomi</taxon>
        <taxon>Actinopterygii</taxon>
        <taxon>Neopterygii</taxon>
        <taxon>Teleostei</taxon>
        <taxon>Neoteleostei</taxon>
        <taxon>Acanthomorphata</taxon>
        <taxon>Eupercaria</taxon>
        <taxon>Perciformes</taxon>
        <taxon>Cottioidei</taxon>
        <taxon>Cottales</taxon>
        <taxon>Liparidae</taxon>
        <taxon>Liparis</taxon>
    </lineage>
</organism>
<feature type="compositionally biased region" description="Low complexity" evidence="1">
    <location>
        <begin position="171"/>
        <end position="180"/>
    </location>
</feature>
<proteinExistence type="predicted"/>
<feature type="compositionally biased region" description="Basic and acidic residues" evidence="1">
    <location>
        <begin position="126"/>
        <end position="145"/>
    </location>
</feature>
<sequence length="180" mass="19610">MEESPVRDVETGSETGGEEALVGNVNKLMVSPPGYSGAPRKGHLLFDACFESDDMARGAQTLINGRGASTLRSANIPVSLAPDRAAADLIDAAYRLSTEMSKKRDGSLEPPERLLPRKRGKGQRVLQRENTEEEKRGAMRESDRRRGNKTGWNNKEPTRAVVPEPPPPLSVPSLCPAQHN</sequence>
<accession>A0A4Z2ICE1</accession>
<keyword evidence="3" id="KW-1185">Reference proteome</keyword>
<evidence type="ECO:0000313" key="2">
    <source>
        <dbReference type="EMBL" id="TNN75391.1"/>
    </source>
</evidence>
<dbReference type="EMBL" id="SRLO01000104">
    <property type="protein sequence ID" value="TNN75391.1"/>
    <property type="molecule type" value="Genomic_DNA"/>
</dbReference>
<name>A0A4Z2ICE1_9TELE</name>
<keyword evidence="2" id="KW-0645">Protease</keyword>
<feature type="compositionally biased region" description="Basic and acidic residues" evidence="1">
    <location>
        <begin position="100"/>
        <end position="115"/>
    </location>
</feature>
<reference evidence="2 3" key="1">
    <citation type="submission" date="2019-03" db="EMBL/GenBank/DDBJ databases">
        <title>First draft genome of Liparis tanakae, snailfish: a comprehensive survey of snailfish specific genes.</title>
        <authorList>
            <person name="Kim W."/>
            <person name="Song I."/>
            <person name="Jeong J.-H."/>
            <person name="Kim D."/>
            <person name="Kim S."/>
            <person name="Ryu S."/>
            <person name="Song J.Y."/>
            <person name="Lee S.K."/>
        </authorList>
    </citation>
    <scope>NUCLEOTIDE SEQUENCE [LARGE SCALE GENOMIC DNA]</scope>
    <source>
        <tissue evidence="2">Muscle</tissue>
    </source>
</reference>
<dbReference type="GO" id="GO:0004180">
    <property type="term" value="F:carboxypeptidase activity"/>
    <property type="evidence" value="ECO:0007669"/>
    <property type="project" value="UniProtKB-KW"/>
</dbReference>
<comment type="caution">
    <text evidence="2">The sequence shown here is derived from an EMBL/GenBank/DDBJ whole genome shotgun (WGS) entry which is preliminary data.</text>
</comment>
<feature type="region of interest" description="Disordered" evidence="1">
    <location>
        <begin position="98"/>
        <end position="180"/>
    </location>
</feature>
<gene>
    <name evidence="2" type="primary">Agbl4</name>
    <name evidence="2" type="ORF">EYF80_014438</name>
</gene>
<dbReference type="OrthoDB" id="10253041at2759"/>
<evidence type="ECO:0000256" key="1">
    <source>
        <dbReference type="SAM" id="MobiDB-lite"/>
    </source>
</evidence>
<keyword evidence="2" id="KW-0378">Hydrolase</keyword>